<reference evidence="10" key="2">
    <citation type="submission" date="2017-02" db="EMBL/GenBank/DDBJ databases">
        <title>Sunflower complete genome.</title>
        <authorList>
            <person name="Langlade N."/>
            <person name="Munos S."/>
        </authorList>
    </citation>
    <scope>NUCLEOTIDE SEQUENCE [LARGE SCALE GENOMIC DNA]</scope>
    <source>
        <tissue evidence="10">Leaves</tissue>
    </source>
</reference>
<sequence length="183" mass="21013">MIICINIYYINDHLDKRTWTYIFGACCAITVFIPSFHNYRIWSFLGLGMTTYTTWYLAITALVHDKVEGMGHSGPTKLVLYFTGATNILYTFGGHAVTVEIMHAMWKPRKFKYIYLFATLYVFTLTLPSAAAMYWAFGDQLLIPTPFPFYHERGFKVVGMHDTKSICLRALAYSQEIRVGGKN</sequence>
<evidence type="ECO:0000256" key="6">
    <source>
        <dbReference type="ARBA" id="ARBA00023136"/>
    </source>
</evidence>
<protein>
    <submittedName>
        <fullName evidence="9 10">Amino acid transporter, transmembrane domain-containing protein</fullName>
    </submittedName>
</protein>
<evidence type="ECO:0000313" key="9">
    <source>
        <dbReference type="EMBL" id="KAF5811752.1"/>
    </source>
</evidence>
<dbReference type="Gramene" id="mRNA:HanXRQr2_Chr04g0185071">
    <property type="protein sequence ID" value="mRNA:HanXRQr2_Chr04g0185071"/>
    <property type="gene ID" value="HanXRQr2_Chr04g0185071"/>
</dbReference>
<comment type="subcellular location">
    <subcellularLocation>
        <location evidence="1">Membrane</location>
    </subcellularLocation>
</comment>
<reference evidence="9" key="3">
    <citation type="submission" date="2020-06" db="EMBL/GenBank/DDBJ databases">
        <title>Helianthus annuus Genome sequencing and assembly Release 2.</title>
        <authorList>
            <person name="Gouzy J."/>
            <person name="Langlade N."/>
            <person name="Munos S."/>
        </authorList>
    </citation>
    <scope>NUCLEOTIDE SEQUENCE</scope>
    <source>
        <tissue evidence="9">Leaves</tissue>
    </source>
</reference>
<keyword evidence="5 7" id="KW-1133">Transmembrane helix</keyword>
<organism evidence="10 11">
    <name type="scientific">Helianthus annuus</name>
    <name type="common">Common sunflower</name>
    <dbReference type="NCBI Taxonomy" id="4232"/>
    <lineage>
        <taxon>Eukaryota</taxon>
        <taxon>Viridiplantae</taxon>
        <taxon>Streptophyta</taxon>
        <taxon>Embryophyta</taxon>
        <taxon>Tracheophyta</taxon>
        <taxon>Spermatophyta</taxon>
        <taxon>Magnoliopsida</taxon>
        <taxon>eudicotyledons</taxon>
        <taxon>Gunneridae</taxon>
        <taxon>Pentapetalae</taxon>
        <taxon>asterids</taxon>
        <taxon>campanulids</taxon>
        <taxon>Asterales</taxon>
        <taxon>Asteraceae</taxon>
        <taxon>Asteroideae</taxon>
        <taxon>Heliantheae alliance</taxon>
        <taxon>Heliantheae</taxon>
        <taxon>Helianthus</taxon>
    </lineage>
</organism>
<dbReference type="GO" id="GO:0016020">
    <property type="term" value="C:membrane"/>
    <property type="evidence" value="ECO:0007669"/>
    <property type="project" value="UniProtKB-SubCell"/>
</dbReference>
<dbReference type="Pfam" id="PF01490">
    <property type="entry name" value="Aa_trans"/>
    <property type="match status" value="1"/>
</dbReference>
<evidence type="ECO:0000256" key="7">
    <source>
        <dbReference type="SAM" id="Phobius"/>
    </source>
</evidence>
<proteinExistence type="predicted"/>
<name>A0A251V228_HELAN</name>
<gene>
    <name evidence="10" type="ORF">HannXRQ_Chr04g0122441</name>
    <name evidence="9" type="ORF">HanXRQr2_Chr04g0185071</name>
</gene>
<feature type="transmembrane region" description="Helical" evidence="7">
    <location>
        <begin position="113"/>
        <end position="137"/>
    </location>
</feature>
<reference evidence="9 11" key="1">
    <citation type="journal article" date="2017" name="Nature">
        <title>The sunflower genome provides insights into oil metabolism, flowering and Asterid evolution.</title>
        <authorList>
            <person name="Badouin H."/>
            <person name="Gouzy J."/>
            <person name="Grassa C.J."/>
            <person name="Murat F."/>
            <person name="Staton S.E."/>
            <person name="Cottret L."/>
            <person name="Lelandais-Briere C."/>
            <person name="Owens G.L."/>
            <person name="Carrere S."/>
            <person name="Mayjonade B."/>
            <person name="Legrand L."/>
            <person name="Gill N."/>
            <person name="Kane N.C."/>
            <person name="Bowers J.E."/>
            <person name="Hubner S."/>
            <person name="Bellec A."/>
            <person name="Berard A."/>
            <person name="Berges H."/>
            <person name="Blanchet N."/>
            <person name="Boniface M.C."/>
            <person name="Brunel D."/>
            <person name="Catrice O."/>
            <person name="Chaidir N."/>
            <person name="Claudel C."/>
            <person name="Donnadieu C."/>
            <person name="Faraut T."/>
            <person name="Fievet G."/>
            <person name="Helmstetter N."/>
            <person name="King M."/>
            <person name="Knapp S.J."/>
            <person name="Lai Z."/>
            <person name="Le Paslier M.C."/>
            <person name="Lippi Y."/>
            <person name="Lorenzon L."/>
            <person name="Mandel J.R."/>
            <person name="Marage G."/>
            <person name="Marchand G."/>
            <person name="Marquand E."/>
            <person name="Bret-Mestries E."/>
            <person name="Morien E."/>
            <person name="Nambeesan S."/>
            <person name="Nguyen T."/>
            <person name="Pegot-Espagnet P."/>
            <person name="Pouilly N."/>
            <person name="Raftis F."/>
            <person name="Sallet E."/>
            <person name="Schiex T."/>
            <person name="Thomas J."/>
            <person name="Vandecasteele C."/>
            <person name="Vares D."/>
            <person name="Vear F."/>
            <person name="Vautrin S."/>
            <person name="Crespi M."/>
            <person name="Mangin B."/>
            <person name="Burke J.M."/>
            <person name="Salse J."/>
            <person name="Munos S."/>
            <person name="Vincourt P."/>
            <person name="Rieseberg L.H."/>
            <person name="Langlade N.B."/>
        </authorList>
    </citation>
    <scope>NUCLEOTIDE SEQUENCE [LARGE SCALE GENOMIC DNA]</scope>
    <source>
        <strain evidence="11">cv. SF193</strain>
        <tissue evidence="9">Leaves</tissue>
    </source>
</reference>
<evidence type="ECO:0000259" key="8">
    <source>
        <dbReference type="Pfam" id="PF01490"/>
    </source>
</evidence>
<dbReference type="EMBL" id="CM007893">
    <property type="protein sequence ID" value="OTG29454.1"/>
    <property type="molecule type" value="Genomic_DNA"/>
</dbReference>
<dbReference type="EMBL" id="MNCJ02000319">
    <property type="protein sequence ID" value="KAF5811752.1"/>
    <property type="molecule type" value="Genomic_DNA"/>
</dbReference>
<feature type="transmembrane region" description="Helical" evidence="7">
    <location>
        <begin position="18"/>
        <end position="36"/>
    </location>
</feature>
<evidence type="ECO:0000313" key="10">
    <source>
        <dbReference type="EMBL" id="OTG29454.1"/>
    </source>
</evidence>
<keyword evidence="11" id="KW-1185">Reference proteome</keyword>
<accession>A0A251V228</accession>
<dbReference type="GO" id="GO:0006865">
    <property type="term" value="P:amino acid transport"/>
    <property type="evidence" value="ECO:0007669"/>
    <property type="project" value="UniProtKB-KW"/>
</dbReference>
<dbReference type="InterPro" id="IPR013057">
    <property type="entry name" value="AA_transpt_TM"/>
</dbReference>
<keyword evidence="3 7" id="KW-0812">Transmembrane</keyword>
<feature type="transmembrane region" description="Helical" evidence="7">
    <location>
        <begin position="41"/>
        <end position="59"/>
    </location>
</feature>
<dbReference type="AlphaFoldDB" id="A0A251V228"/>
<evidence type="ECO:0000256" key="1">
    <source>
        <dbReference type="ARBA" id="ARBA00004370"/>
    </source>
</evidence>
<evidence type="ECO:0000256" key="2">
    <source>
        <dbReference type="ARBA" id="ARBA00022448"/>
    </source>
</evidence>
<dbReference type="PANTHER" id="PTHR48017">
    <property type="entry name" value="OS05G0424000 PROTEIN-RELATED"/>
    <property type="match status" value="1"/>
</dbReference>
<evidence type="ECO:0000256" key="3">
    <source>
        <dbReference type="ARBA" id="ARBA00022692"/>
    </source>
</evidence>
<evidence type="ECO:0000256" key="4">
    <source>
        <dbReference type="ARBA" id="ARBA00022970"/>
    </source>
</evidence>
<evidence type="ECO:0000256" key="5">
    <source>
        <dbReference type="ARBA" id="ARBA00022989"/>
    </source>
</evidence>
<feature type="transmembrane region" description="Helical" evidence="7">
    <location>
        <begin position="79"/>
        <end position="101"/>
    </location>
</feature>
<dbReference type="InParanoid" id="A0A251V228"/>
<feature type="domain" description="Amino acid transporter transmembrane" evidence="8">
    <location>
        <begin position="6"/>
        <end position="140"/>
    </location>
</feature>
<keyword evidence="2" id="KW-0813">Transport</keyword>
<evidence type="ECO:0000313" key="11">
    <source>
        <dbReference type="Proteomes" id="UP000215914"/>
    </source>
</evidence>
<dbReference type="Proteomes" id="UP000215914">
    <property type="component" value="Chromosome 4"/>
</dbReference>
<keyword evidence="4" id="KW-0029">Amino-acid transport</keyword>
<keyword evidence="6 7" id="KW-0472">Membrane</keyword>